<feature type="chain" id="PRO_5005472207" evidence="1">
    <location>
        <begin position="23"/>
        <end position="436"/>
    </location>
</feature>
<keyword evidence="2" id="KW-0808">Transferase</keyword>
<dbReference type="GO" id="GO:0004674">
    <property type="term" value="F:protein serine/threonine kinase activity"/>
    <property type="evidence" value="ECO:0007669"/>
    <property type="project" value="UniProtKB-KW"/>
</dbReference>
<keyword evidence="3" id="KW-1185">Reference proteome</keyword>
<keyword evidence="2" id="KW-0723">Serine/threonine-protein kinase</keyword>
<dbReference type="InterPro" id="IPR007428">
    <property type="entry name" value="MlaA"/>
</dbReference>
<dbReference type="PATRIC" id="fig|1698449.3.peg.1754"/>
<sequence length="436" mass="49470">MPQLLSICLSLVLSLTSLSLWAAVKELDAQSYGFPLMNPFGATIAGTPTQLMPELPDYVSIKQKDYTLRLQPERENKLPKNFWPVKNFTYRLAKQDHPAPLIFVIAGTGAHFSATSMEYLKMLFYGAGFHVVQISSPTSYDFIASAAEYATPGFTPLDAKDIYRVMQHIQWQQEDLPVTDYYLTGYSLGALEAAFVDKLDQRKQLFNFKRTLLINPPVNLYASVHNLDRMVEVKLEKNDQSQSFYDLLLEKLTQFFQNRGHLDFSQAVLYDFQKSSQRLSNADMAMLIGSQFRLFAADISFTSDLINRRGLITPLNARITDSTSLTPFLKKAIVCNFECYLHQQLLPFWQIKHNGSNLDDLIAQASLPALQDYLANSSHIAVMHNANDPILTKGDLGFLRQTFNQRLYLYPNGGHLGNLTYKVNANHMLEFLGYAK</sequence>
<evidence type="ECO:0000313" key="3">
    <source>
        <dbReference type="Proteomes" id="UP000063953"/>
    </source>
</evidence>
<dbReference type="GO" id="GO:0016020">
    <property type="term" value="C:membrane"/>
    <property type="evidence" value="ECO:0007669"/>
    <property type="project" value="InterPro"/>
</dbReference>
<name>A0A0K1XFP0_9GAMM</name>
<dbReference type="InterPro" id="IPR029058">
    <property type="entry name" value="AB_hydrolase_fold"/>
</dbReference>
<proteinExistence type="predicted"/>
<dbReference type="PANTHER" id="PTHR30035:SF1">
    <property type="entry name" value="AB HYDROLASE-1 DOMAIN-CONTAINING PROTEIN"/>
    <property type="match status" value="1"/>
</dbReference>
<dbReference type="Gene3D" id="3.40.50.1820">
    <property type="entry name" value="alpha/beta hydrolase"/>
    <property type="match status" value="1"/>
</dbReference>
<dbReference type="SUPFAM" id="SSF53474">
    <property type="entry name" value="alpha/beta-Hydrolases"/>
    <property type="match status" value="1"/>
</dbReference>
<dbReference type="AlphaFoldDB" id="A0A0K1XFP0"/>
<reference evidence="2 3" key="1">
    <citation type="journal article" date="2015" name="Genome Announc.">
        <title>Genome Sequences of Oblitimonas alkaliphila gen. nov. sp. nov. (Proposed), a Novel Bacterium of the Pseudomonadaceae Family.</title>
        <authorList>
            <person name="Lauer A.C."/>
            <person name="Nicholson A.C."/>
            <person name="Humrighouse B.W."/>
            <person name="Emery B."/>
            <person name="Drobish A."/>
            <person name="Juieng P."/>
            <person name="Loparev V."/>
            <person name="McQuiston J.R."/>
        </authorList>
    </citation>
    <scope>NUCLEOTIDE SEQUENCE [LARGE SCALE GENOMIC DNA]</scope>
    <source>
        <strain evidence="2 3">E5571</strain>
    </source>
</reference>
<accession>A0A0K1XFP0</accession>
<organism evidence="2 3">
    <name type="scientific">Thiopseudomonas alkaliphila</name>
    <dbReference type="NCBI Taxonomy" id="1697053"/>
    <lineage>
        <taxon>Bacteria</taxon>
        <taxon>Pseudomonadati</taxon>
        <taxon>Pseudomonadota</taxon>
        <taxon>Gammaproteobacteria</taxon>
        <taxon>Pseudomonadales</taxon>
        <taxon>Pseudomonadaceae</taxon>
        <taxon>Thiopseudomonas</taxon>
    </lineage>
</organism>
<dbReference type="Proteomes" id="UP000063953">
    <property type="component" value="Chromosome"/>
</dbReference>
<evidence type="ECO:0000313" key="2">
    <source>
        <dbReference type="EMBL" id="AKX60002.1"/>
    </source>
</evidence>
<feature type="signal peptide" evidence="1">
    <location>
        <begin position="1"/>
        <end position="22"/>
    </location>
</feature>
<keyword evidence="1" id="KW-0732">Signal</keyword>
<evidence type="ECO:0000256" key="1">
    <source>
        <dbReference type="SAM" id="SignalP"/>
    </source>
</evidence>
<protein>
    <submittedName>
        <fullName evidence="2">Serine/threonine protein kinase</fullName>
    </submittedName>
</protein>
<gene>
    <name evidence="2" type="ORF">AKN88_08730</name>
</gene>
<dbReference type="STRING" id="1697053.AKN87_11035"/>
<dbReference type="PANTHER" id="PTHR30035">
    <property type="entry name" value="LIPOPROTEIN VACJ-RELATED"/>
    <property type="match status" value="1"/>
</dbReference>
<dbReference type="RefSeq" id="WP_053101215.1">
    <property type="nucleotide sequence ID" value="NZ_CP012365.1"/>
</dbReference>
<keyword evidence="2" id="KW-0418">Kinase</keyword>
<dbReference type="EMBL" id="CP012365">
    <property type="protein sequence ID" value="AKX60002.1"/>
    <property type="molecule type" value="Genomic_DNA"/>
</dbReference>